<organism evidence="3 4">
    <name type="scientific">Albidovulum marisflavi</name>
    <dbReference type="NCBI Taxonomy" id="2984159"/>
    <lineage>
        <taxon>Bacteria</taxon>
        <taxon>Pseudomonadati</taxon>
        <taxon>Pseudomonadota</taxon>
        <taxon>Alphaproteobacteria</taxon>
        <taxon>Rhodobacterales</taxon>
        <taxon>Paracoccaceae</taxon>
        <taxon>Albidovulum</taxon>
    </lineage>
</organism>
<accession>A0ABT2Z8M2</accession>
<dbReference type="InterPro" id="IPR051677">
    <property type="entry name" value="AfsR-DnrI-RedD_regulator"/>
</dbReference>
<protein>
    <submittedName>
        <fullName evidence="3">Winged helix-turn-helix domain-containing protein</fullName>
    </submittedName>
</protein>
<proteinExistence type="predicted"/>
<dbReference type="PANTHER" id="PTHR35807">
    <property type="entry name" value="TRANSCRIPTIONAL REGULATOR REDD-RELATED"/>
    <property type="match status" value="1"/>
</dbReference>
<dbReference type="Gene3D" id="3.40.50.10070">
    <property type="entry name" value="TolB, N-terminal domain"/>
    <property type="match status" value="1"/>
</dbReference>
<sequence>MKSRKAKALLAYLAQSPGRPRSREEIVALLWSDRGAAQARASLRQTLSTLRKELGEHGAAILRIDADSVALEAARVAVDPNGGEDFLAGLHVNDPAFDDWVRDMRLAPHDGTAQTPASGSGLDHDRPYVAVLPFANLSGDPDQQYFADGITEDIIAELSRFQSLWVIGRSSSFDFSKLDSAERDAGRSLGVSYIVEGSVRKAGDQVRVAAQLMDASDGLRIWADRYDRKLEDIFVVQDEVVAAVVAKLGLSLDGRETTLARRRPPNKLSGYDLLLRARSAWWHGDDRAAYDLARRSVEADPGSAAAHAYFSLQHAYQFFTGSVGLSLDEIAENCRVHAEAALALDDTDPIVHAYASMAFGFSPLAAKERGLKHIEIASTLNPHDCEIMLFHAWQLAFAGEPQEALILLAKASKLNPLGGFMISGCYADTLYINRDYDGALESYKGLADPPPGVVAVFVASLAQLGRIDEAKALLSKLESVAAGGFKADQYARAQFVSCLRKEDKDNWRRGFALAGVTF</sequence>
<keyword evidence="4" id="KW-1185">Reference proteome</keyword>
<dbReference type="EMBL" id="JAOWKY010000001">
    <property type="protein sequence ID" value="MCV2867480.1"/>
    <property type="molecule type" value="Genomic_DNA"/>
</dbReference>
<evidence type="ECO:0000259" key="2">
    <source>
        <dbReference type="Pfam" id="PF00486"/>
    </source>
</evidence>
<gene>
    <name evidence="3" type="ORF">OEW28_02430</name>
</gene>
<dbReference type="InterPro" id="IPR001867">
    <property type="entry name" value="OmpR/PhoB-type_DNA-bd"/>
</dbReference>
<evidence type="ECO:0000313" key="3">
    <source>
        <dbReference type="EMBL" id="MCV2867480.1"/>
    </source>
</evidence>
<dbReference type="Proteomes" id="UP001652542">
    <property type="component" value="Unassembled WGS sequence"/>
</dbReference>
<dbReference type="RefSeq" id="WP_263733128.1">
    <property type="nucleotide sequence ID" value="NZ_JAOWKY010000001.1"/>
</dbReference>
<dbReference type="InterPro" id="IPR016032">
    <property type="entry name" value="Sig_transdc_resp-reg_C-effctor"/>
</dbReference>
<comment type="caution">
    <text evidence="3">The sequence shown here is derived from an EMBL/GenBank/DDBJ whole genome shotgun (WGS) entry which is preliminary data.</text>
</comment>
<dbReference type="InterPro" id="IPR011990">
    <property type="entry name" value="TPR-like_helical_dom_sf"/>
</dbReference>
<name>A0ABT2Z8M2_9RHOB</name>
<keyword evidence="1" id="KW-0238">DNA-binding</keyword>
<evidence type="ECO:0000256" key="1">
    <source>
        <dbReference type="ARBA" id="ARBA00023125"/>
    </source>
</evidence>
<feature type="domain" description="OmpR/PhoB-type" evidence="2">
    <location>
        <begin position="4"/>
        <end position="59"/>
    </location>
</feature>
<dbReference type="Pfam" id="PF00486">
    <property type="entry name" value="Trans_reg_C"/>
    <property type="match status" value="1"/>
</dbReference>
<dbReference type="Gene3D" id="1.25.40.10">
    <property type="entry name" value="Tetratricopeptide repeat domain"/>
    <property type="match status" value="1"/>
</dbReference>
<dbReference type="InterPro" id="IPR036388">
    <property type="entry name" value="WH-like_DNA-bd_sf"/>
</dbReference>
<evidence type="ECO:0000313" key="4">
    <source>
        <dbReference type="Proteomes" id="UP001652542"/>
    </source>
</evidence>
<dbReference type="SUPFAM" id="SSF52964">
    <property type="entry name" value="TolB, N-terminal domain"/>
    <property type="match status" value="1"/>
</dbReference>
<dbReference type="SUPFAM" id="SSF46894">
    <property type="entry name" value="C-terminal effector domain of the bipartite response regulators"/>
    <property type="match status" value="1"/>
</dbReference>
<dbReference type="Gene3D" id="1.10.10.10">
    <property type="entry name" value="Winged helix-like DNA-binding domain superfamily/Winged helix DNA-binding domain"/>
    <property type="match status" value="1"/>
</dbReference>
<reference evidence="3 4" key="1">
    <citation type="submission" date="2022-10" db="EMBL/GenBank/DDBJ databases">
        <title>Defluviimonas sp. nov., isolated from ocean surface water.</title>
        <authorList>
            <person name="He W."/>
            <person name="Wang L."/>
            <person name="Zhang D.-F."/>
        </authorList>
    </citation>
    <scope>NUCLEOTIDE SEQUENCE [LARGE SCALE GENOMIC DNA]</scope>
    <source>
        <strain evidence="3 4">WL0002</strain>
    </source>
</reference>
<dbReference type="SUPFAM" id="SSF48452">
    <property type="entry name" value="TPR-like"/>
    <property type="match status" value="1"/>
</dbReference>